<proteinExistence type="predicted"/>
<gene>
    <name evidence="6" type="ORF">KI387_001998</name>
</gene>
<dbReference type="InterPro" id="IPR032466">
    <property type="entry name" value="Metal_Hydrolase"/>
</dbReference>
<evidence type="ECO:0000256" key="2">
    <source>
        <dbReference type="ARBA" id="ARBA00022723"/>
    </source>
</evidence>
<dbReference type="GO" id="GO:0046872">
    <property type="term" value="F:metal ion binding"/>
    <property type="evidence" value="ECO:0007669"/>
    <property type="project" value="UniProtKB-KW"/>
</dbReference>
<comment type="cofactor">
    <cofactor evidence="1">
        <name>Zn(2+)</name>
        <dbReference type="ChEBI" id="CHEBI:29105"/>
    </cofactor>
</comment>
<dbReference type="GO" id="GO:0005737">
    <property type="term" value="C:cytoplasm"/>
    <property type="evidence" value="ECO:0007669"/>
    <property type="project" value="TreeGrafter"/>
</dbReference>
<dbReference type="EMBL" id="JAHRHJ020000001">
    <property type="protein sequence ID" value="KAH9329890.1"/>
    <property type="molecule type" value="Genomic_DNA"/>
</dbReference>
<dbReference type="AlphaFoldDB" id="A0AA38GYW9"/>
<evidence type="ECO:0000313" key="7">
    <source>
        <dbReference type="Proteomes" id="UP000824469"/>
    </source>
</evidence>
<dbReference type="InterPro" id="IPR056854">
    <property type="entry name" value="ALN_composite"/>
</dbReference>
<evidence type="ECO:0000256" key="3">
    <source>
        <dbReference type="ARBA" id="ARBA00022801"/>
    </source>
</evidence>
<feature type="non-terminal residue" evidence="6">
    <location>
        <position position="1"/>
    </location>
</feature>
<organism evidence="6 7">
    <name type="scientific">Taxus chinensis</name>
    <name type="common">Chinese yew</name>
    <name type="synonym">Taxus wallichiana var. chinensis</name>
    <dbReference type="NCBI Taxonomy" id="29808"/>
    <lineage>
        <taxon>Eukaryota</taxon>
        <taxon>Viridiplantae</taxon>
        <taxon>Streptophyta</taxon>
        <taxon>Embryophyta</taxon>
        <taxon>Tracheophyta</taxon>
        <taxon>Spermatophyta</taxon>
        <taxon>Pinopsida</taxon>
        <taxon>Pinidae</taxon>
        <taxon>Conifers II</taxon>
        <taxon>Cupressales</taxon>
        <taxon>Taxaceae</taxon>
        <taxon>Taxus</taxon>
    </lineage>
</organism>
<dbReference type="Proteomes" id="UP000824469">
    <property type="component" value="Unassembled WGS sequence"/>
</dbReference>
<evidence type="ECO:0008006" key="8">
    <source>
        <dbReference type="Google" id="ProtNLM"/>
    </source>
</evidence>
<keyword evidence="2" id="KW-0479">Metal-binding</keyword>
<dbReference type="SUPFAM" id="SSF51556">
    <property type="entry name" value="Metallo-dependent hydrolases"/>
    <property type="match status" value="1"/>
</dbReference>
<keyword evidence="7" id="KW-1185">Reference proteome</keyword>
<dbReference type="GO" id="GO:0004038">
    <property type="term" value="F:allantoinase activity"/>
    <property type="evidence" value="ECO:0007669"/>
    <property type="project" value="TreeGrafter"/>
</dbReference>
<sequence>ELNGGCSLLPHKHFWLYSNRVLTPRGVISAAVEISEGHIVSVVNQQKAPKHTKGVHVIDYGNAVIMPGLVDVHVHLNEPGRVEWEGFVTGTKAASAGGFTTIIDMPLNSHPTTTNKEAFVMKVDAAKGKIFVDVGFWGGLVPENAFNSTAIDELLRAGALGLKSFMCPSGINDFGQTNTSHIK</sequence>
<dbReference type="Gene3D" id="3.20.20.140">
    <property type="entry name" value="Metal-dependent hydrolases"/>
    <property type="match status" value="1"/>
</dbReference>
<evidence type="ECO:0000313" key="6">
    <source>
        <dbReference type="EMBL" id="KAH9329890.1"/>
    </source>
</evidence>
<dbReference type="Pfam" id="PF24890">
    <property type="entry name" value="ALN_composite"/>
    <property type="match status" value="1"/>
</dbReference>
<dbReference type="InterPro" id="IPR002195">
    <property type="entry name" value="Dihydroorotase_CS"/>
</dbReference>
<dbReference type="SUPFAM" id="SSF51338">
    <property type="entry name" value="Composite domain of metallo-dependent hydrolases"/>
    <property type="match status" value="1"/>
</dbReference>
<dbReference type="GO" id="GO:0006145">
    <property type="term" value="P:purine nucleobase catabolic process"/>
    <property type="evidence" value="ECO:0007669"/>
    <property type="project" value="TreeGrafter"/>
</dbReference>
<dbReference type="InterPro" id="IPR011059">
    <property type="entry name" value="Metal-dep_hydrolase_composite"/>
</dbReference>
<dbReference type="Pfam" id="PF01979">
    <property type="entry name" value="Amidohydro_1"/>
    <property type="match status" value="1"/>
</dbReference>
<dbReference type="InterPro" id="IPR006680">
    <property type="entry name" value="Amidohydro-rel"/>
</dbReference>
<feature type="domain" description="Amidohydrolase-related" evidence="4">
    <location>
        <begin position="64"/>
        <end position="144"/>
    </location>
</feature>
<name>A0AA38GYW9_TAXCH</name>
<accession>A0AA38GYW9</accession>
<dbReference type="InterPro" id="IPR050138">
    <property type="entry name" value="DHOase/Allantoinase_Hydrolase"/>
</dbReference>
<evidence type="ECO:0000259" key="4">
    <source>
        <dbReference type="Pfam" id="PF01979"/>
    </source>
</evidence>
<dbReference type="PANTHER" id="PTHR43668:SF2">
    <property type="entry name" value="ALLANTOINASE"/>
    <property type="match status" value="1"/>
</dbReference>
<evidence type="ECO:0000259" key="5">
    <source>
        <dbReference type="Pfam" id="PF24890"/>
    </source>
</evidence>
<dbReference type="PROSITE" id="PS00482">
    <property type="entry name" value="DIHYDROOROTASE_1"/>
    <property type="match status" value="1"/>
</dbReference>
<comment type="caution">
    <text evidence="6">The sequence shown here is derived from an EMBL/GenBank/DDBJ whole genome shotgun (WGS) entry which is preliminary data.</text>
</comment>
<dbReference type="PANTHER" id="PTHR43668">
    <property type="entry name" value="ALLANTOINASE"/>
    <property type="match status" value="1"/>
</dbReference>
<feature type="non-terminal residue" evidence="6">
    <location>
        <position position="183"/>
    </location>
</feature>
<reference evidence="6 7" key="1">
    <citation type="journal article" date="2021" name="Nat. Plants">
        <title>The Taxus genome provides insights into paclitaxel biosynthesis.</title>
        <authorList>
            <person name="Xiong X."/>
            <person name="Gou J."/>
            <person name="Liao Q."/>
            <person name="Li Y."/>
            <person name="Zhou Q."/>
            <person name="Bi G."/>
            <person name="Li C."/>
            <person name="Du R."/>
            <person name="Wang X."/>
            <person name="Sun T."/>
            <person name="Guo L."/>
            <person name="Liang H."/>
            <person name="Lu P."/>
            <person name="Wu Y."/>
            <person name="Zhang Z."/>
            <person name="Ro D.K."/>
            <person name="Shang Y."/>
            <person name="Huang S."/>
            <person name="Yan J."/>
        </authorList>
    </citation>
    <scope>NUCLEOTIDE SEQUENCE [LARGE SCALE GENOMIC DNA]</scope>
    <source>
        <strain evidence="6">Ta-2019</strain>
    </source>
</reference>
<protein>
    <recommendedName>
        <fullName evidence="8">Allantoinase</fullName>
    </recommendedName>
</protein>
<evidence type="ECO:0000256" key="1">
    <source>
        <dbReference type="ARBA" id="ARBA00001947"/>
    </source>
</evidence>
<feature type="domain" description="Allantoinase composite" evidence="5">
    <location>
        <begin position="9"/>
        <end position="63"/>
    </location>
</feature>
<keyword evidence="3" id="KW-0378">Hydrolase</keyword>